<dbReference type="OrthoDB" id="5828726at2759"/>
<evidence type="ECO:0000313" key="1">
    <source>
        <dbReference type="EMBL" id="KIH53162.1"/>
    </source>
</evidence>
<dbReference type="SUPFAM" id="SSF56219">
    <property type="entry name" value="DNase I-like"/>
    <property type="match status" value="1"/>
</dbReference>
<evidence type="ECO:0000313" key="2">
    <source>
        <dbReference type="Proteomes" id="UP000054047"/>
    </source>
</evidence>
<dbReference type="AlphaFoldDB" id="A0A0C2CTM7"/>
<accession>A0A0C2CTM7</accession>
<name>A0A0C2CTM7_9BILA</name>
<sequence length="144" mass="15848">MKIDVGALALPSLVHHIETFEIQDLVRLRIMGQKVLAQSTVATSKQRQLLTIGTMNVRSLGTTARQLELDHAMEKIKCDILGVTEARIQDQGSYILPSGTILFHSGGVTAHRGVAFLVRQSLANNMRFTPVSDRLATLHHPSLK</sequence>
<keyword evidence="2" id="KW-1185">Reference proteome</keyword>
<dbReference type="EMBL" id="KN741912">
    <property type="protein sequence ID" value="KIH53162.1"/>
    <property type="molecule type" value="Genomic_DNA"/>
</dbReference>
<feature type="non-terminal residue" evidence="1">
    <location>
        <position position="144"/>
    </location>
</feature>
<dbReference type="Proteomes" id="UP000054047">
    <property type="component" value="Unassembled WGS sequence"/>
</dbReference>
<protein>
    <submittedName>
        <fullName evidence="1">Uncharacterized protein</fullName>
    </submittedName>
</protein>
<dbReference type="InterPro" id="IPR036691">
    <property type="entry name" value="Endo/exonu/phosph_ase_sf"/>
</dbReference>
<gene>
    <name evidence="1" type="ORF">ANCDUO_16719</name>
</gene>
<organism evidence="1 2">
    <name type="scientific">Ancylostoma duodenale</name>
    <dbReference type="NCBI Taxonomy" id="51022"/>
    <lineage>
        <taxon>Eukaryota</taxon>
        <taxon>Metazoa</taxon>
        <taxon>Ecdysozoa</taxon>
        <taxon>Nematoda</taxon>
        <taxon>Chromadorea</taxon>
        <taxon>Rhabditida</taxon>
        <taxon>Rhabditina</taxon>
        <taxon>Rhabditomorpha</taxon>
        <taxon>Strongyloidea</taxon>
        <taxon>Ancylostomatidae</taxon>
        <taxon>Ancylostomatinae</taxon>
        <taxon>Ancylostoma</taxon>
    </lineage>
</organism>
<dbReference type="Gene3D" id="3.60.10.10">
    <property type="entry name" value="Endonuclease/exonuclease/phosphatase"/>
    <property type="match status" value="1"/>
</dbReference>
<proteinExistence type="predicted"/>
<reference evidence="1 2" key="1">
    <citation type="submission" date="2013-12" db="EMBL/GenBank/DDBJ databases">
        <title>Draft genome of the parsitic nematode Ancylostoma duodenale.</title>
        <authorList>
            <person name="Mitreva M."/>
        </authorList>
    </citation>
    <scope>NUCLEOTIDE SEQUENCE [LARGE SCALE GENOMIC DNA]</scope>
    <source>
        <strain evidence="1 2">Zhejiang</strain>
    </source>
</reference>